<dbReference type="RefSeq" id="WP_127684186.1">
    <property type="nucleotide sequence ID" value="NZ_SACM01000006.1"/>
</dbReference>
<feature type="compositionally biased region" description="Gly residues" evidence="2">
    <location>
        <begin position="235"/>
        <end position="262"/>
    </location>
</feature>
<keyword evidence="1" id="KW-0175">Coiled coil</keyword>
<keyword evidence="4" id="KW-1185">Reference proteome</keyword>
<organism evidence="3 4">
    <name type="scientific">Inhella crocodyli</name>
    <dbReference type="NCBI Taxonomy" id="2499851"/>
    <lineage>
        <taxon>Bacteria</taxon>
        <taxon>Pseudomonadati</taxon>
        <taxon>Pseudomonadota</taxon>
        <taxon>Betaproteobacteria</taxon>
        <taxon>Burkholderiales</taxon>
        <taxon>Sphaerotilaceae</taxon>
        <taxon>Inhella</taxon>
    </lineage>
</organism>
<sequence>MDPHLLHGMQHLSQAFESAISDAVESAGRLAMSALKVARRDEMLLTQGLLRQQASACMARFESSLKSQWGLVDDKPKSFGSTGWGELSLMEEEAVDQLVAADRIGMSLSHGSEWELRAVESYTAAVLGDPEAGPDRNPFRPAVVARALLAAVDGLTDQAGMRQTLSEELTRALATRMPSCYASLAAEFQAGGLRAQDLRAVTDSSPRPSGGGAAGAPGGAGAPEASGPVGAGANASGGGGGNPSFGSGAGSPGGRGGFPMGGAMLGQVGPQVMGLLRQLHLGQGSPMLSPVALGDAGGPMPANLIQQHRGELQQAANTPLDHMVIDVVGSLFEAILSDPKVPPQMARLLARLQLPVLRAALGDTSFFSMRKHPVRRFVNRLASLACAYEDFSQDPGLGFLQRVAPLVEEIAAGDFEKVKLYDEQLDALEAFVAEQNRLALQQQGQDAAELLAKKEALARQNLQYQQELEKALADLPLPEFLRRFLSRDWGPVIVHASTQEGEAQAQAMRRLGKDLALSVLPKGGSPLRREFLSTLPVMVRSINEGLDRVNSPEAIRKQLFADLLPVHAESLKTAALSPLDHNLLVKRIEAAFGLAVPDEASAIRATAALDIDLEQVFGDSEASSVGLIGEADVAWNGTVDIVLEPDGAPESEPLQTVDISIDGLPSPEAPSVSRGGALFDHLEVGCVYRMNTGDAWRKVKLAHISQGRSFFIFTEGEKYPKTLTMTARMLRRLCESERLRGYESAQLLERATARARAQLAALLPAATAKA</sequence>
<proteinExistence type="predicted"/>
<feature type="region of interest" description="Disordered" evidence="2">
    <location>
        <begin position="201"/>
        <end position="262"/>
    </location>
</feature>
<dbReference type="Proteomes" id="UP000288587">
    <property type="component" value="Unassembled WGS sequence"/>
</dbReference>
<feature type="compositionally biased region" description="Gly residues" evidence="2">
    <location>
        <begin position="209"/>
        <end position="221"/>
    </location>
</feature>
<name>A0A3S2U9I5_9BURK</name>
<feature type="coiled-coil region" evidence="1">
    <location>
        <begin position="440"/>
        <end position="474"/>
    </location>
</feature>
<protein>
    <submittedName>
        <fullName evidence="3">DUF1631 family protein</fullName>
    </submittedName>
</protein>
<evidence type="ECO:0000313" key="3">
    <source>
        <dbReference type="EMBL" id="RVT82378.1"/>
    </source>
</evidence>
<dbReference type="OrthoDB" id="6188167at2"/>
<feature type="compositionally biased region" description="Low complexity" evidence="2">
    <location>
        <begin position="222"/>
        <end position="234"/>
    </location>
</feature>
<dbReference type="InterPro" id="IPR012434">
    <property type="entry name" value="DUF1631"/>
</dbReference>
<comment type="caution">
    <text evidence="3">The sequence shown here is derived from an EMBL/GenBank/DDBJ whole genome shotgun (WGS) entry which is preliminary data.</text>
</comment>
<evidence type="ECO:0000256" key="1">
    <source>
        <dbReference type="SAM" id="Coils"/>
    </source>
</evidence>
<evidence type="ECO:0000256" key="2">
    <source>
        <dbReference type="SAM" id="MobiDB-lite"/>
    </source>
</evidence>
<reference evidence="3 4" key="1">
    <citation type="submission" date="2019-01" db="EMBL/GenBank/DDBJ databases">
        <authorList>
            <person name="Chen W.-M."/>
        </authorList>
    </citation>
    <scope>NUCLEOTIDE SEQUENCE [LARGE SCALE GENOMIC DNA]</scope>
    <source>
        <strain evidence="3 4">CCP-18</strain>
    </source>
</reference>
<evidence type="ECO:0000313" key="4">
    <source>
        <dbReference type="Proteomes" id="UP000288587"/>
    </source>
</evidence>
<gene>
    <name evidence="3" type="ORF">EOD73_16715</name>
</gene>
<dbReference type="AlphaFoldDB" id="A0A3S2U9I5"/>
<accession>A0A3S2U9I5</accession>
<dbReference type="EMBL" id="SACM01000006">
    <property type="protein sequence ID" value="RVT82378.1"/>
    <property type="molecule type" value="Genomic_DNA"/>
</dbReference>
<dbReference type="Pfam" id="PF07793">
    <property type="entry name" value="DUF1631"/>
    <property type="match status" value="1"/>
</dbReference>